<dbReference type="Pfam" id="PF13446">
    <property type="entry name" value="RPT"/>
    <property type="match status" value="1"/>
</dbReference>
<feature type="compositionally biased region" description="Polar residues" evidence="1">
    <location>
        <begin position="121"/>
        <end position="130"/>
    </location>
</feature>
<name>A0A5M8PZ13_9LECA</name>
<evidence type="ECO:0000256" key="1">
    <source>
        <dbReference type="SAM" id="MobiDB-lite"/>
    </source>
</evidence>
<dbReference type="SUPFAM" id="SSF54928">
    <property type="entry name" value="RNA-binding domain, RBD"/>
    <property type="match status" value="1"/>
</dbReference>
<dbReference type="CDD" id="cd12254">
    <property type="entry name" value="RRM_hnRNPH_ESRPs_RBM12_like"/>
    <property type="match status" value="1"/>
</dbReference>
<organism evidence="3 4">
    <name type="scientific">Lasallia pustulata</name>
    <dbReference type="NCBI Taxonomy" id="136370"/>
    <lineage>
        <taxon>Eukaryota</taxon>
        <taxon>Fungi</taxon>
        <taxon>Dikarya</taxon>
        <taxon>Ascomycota</taxon>
        <taxon>Pezizomycotina</taxon>
        <taxon>Lecanoromycetes</taxon>
        <taxon>OSLEUM clade</taxon>
        <taxon>Umbilicariomycetidae</taxon>
        <taxon>Umbilicariales</taxon>
        <taxon>Umbilicariaceae</taxon>
        <taxon>Lasallia</taxon>
    </lineage>
</organism>
<dbReference type="GO" id="GO:0003723">
    <property type="term" value="F:RNA binding"/>
    <property type="evidence" value="ECO:0007669"/>
    <property type="project" value="InterPro"/>
</dbReference>
<feature type="region of interest" description="Disordered" evidence="1">
    <location>
        <begin position="738"/>
        <end position="759"/>
    </location>
</feature>
<proteinExistence type="predicted"/>
<feature type="compositionally biased region" description="Gly residues" evidence="1">
    <location>
        <begin position="1482"/>
        <end position="1492"/>
    </location>
</feature>
<evidence type="ECO:0000259" key="2">
    <source>
        <dbReference type="SMART" id="SM00360"/>
    </source>
</evidence>
<feature type="domain" description="RRM" evidence="2">
    <location>
        <begin position="1158"/>
        <end position="1236"/>
    </location>
</feature>
<dbReference type="Proteomes" id="UP000324767">
    <property type="component" value="Unassembled WGS sequence"/>
</dbReference>
<dbReference type="InterPro" id="IPR012677">
    <property type="entry name" value="Nucleotide-bd_a/b_plait_sf"/>
</dbReference>
<dbReference type="InterPro" id="IPR025305">
    <property type="entry name" value="UCH_repeat_domain"/>
</dbReference>
<dbReference type="OrthoDB" id="336240at2759"/>
<comment type="caution">
    <text evidence="3">The sequence shown here is derived from an EMBL/GenBank/DDBJ whole genome shotgun (WGS) entry which is preliminary data.</text>
</comment>
<dbReference type="InterPro" id="IPR000504">
    <property type="entry name" value="RRM_dom"/>
</dbReference>
<dbReference type="Gene3D" id="3.30.70.330">
    <property type="match status" value="1"/>
</dbReference>
<sequence>MLHKLVKAAKCASEVLFGFVKKICQIAHNRYFMPSHNLLFLTYTTTNTSSRAEPGFTEYAYEHLAEWRSPFYLKKYSHKARHGTEDLDPDSMSLLRQLDDRPPVTGEKQTNPLATPLNHASIANTTQGGPQSPFYPPPNTFMPPEDSPLQSAIASPAMPHQGLTMYPQITYTSPNKPEGGPSAQHGHPSFHSLDRPQAHSSGIWSGPAQALNSFNPDPRQGYGAQILPRDQQGLPNQGGMLSTDTYPNQRRPSATDSLHSTGSRATSGDLDPSYRHAYPHEPHPYQQQRSNYQSMGTYGSQPSSTANNSGIHQEHPNPQYTPILNATGGYYSGIPREANDYGNHQASRGAPQRHLDLQSAGSSGRQPPPTTRDSGIQPEFRTSEVTSTLSRGGPNSILNPLGIVNAIQRGFPGFPQRSINQMVGSNNPALLIPSSQNAEFKDNGSPTDSSVQSQQIDLRRSYLNTFDERWLRQTEDVWNSATRRTSRLTISPGEMTPEQQENTETFAEEARHGIVAPERRESRFKALHLFDSSSENSRQHEEPVSHNGRQVETLDQHVMLSDRRHAVDIGLAYSRLGIHDQIVNDCMILISYLRSGFTSPSQTAELREALTIVAEARDSQYLKDFLSGGVYCIPEGNEERRTGLDEDAAVEGRWNMQAATTLSSSPDRTLTAADVNVGTPEPSSVGDEASSVLDERQADVCNGNLSGAIMLKRAEERLASLSVAPSLARVAKSEVSSDEAEGGIRLDAGKASHPSTMEKSQQYLGPVEKSLLKEEDLPNPYFRPLFITQPDTYEPKSAFRDASRLGASLPRAPFTRPGGNVVKNAPKNHGRKTYGVEGVDSSVARVRKIAPKLARAEPRSTGFESQTGPTNIQTIVPQPNQLYHPVLDPNGQVQWQAYDTGTILPSPMLPQQPPYPQFQPQSFQPQPQQFQPLPMHFYGNQQAYPPHPTNFNSSGAPQPNQLQQALAQGYQGFPPQLFGQQQFNQQQFTPQQFAPPLHHQRLPQGPAFPQQYQPYNVPPHYGPQFLPSQLHTDPRIQTFPSQPWSAPSTGFPENLIRTSGDPSWSDRYGPDIQRAARHGTPAPNRPTPTRQGAVVSTLPLLPYQPGSDTMYPRSVGGASVRLQELTRNGQPTYEAAMSSANLPFGETAREAKPAEWGVVRVGNIPYTVTKAEILAHLGRNAKIITPDLGCAVHIIMDRATAKTMDCFVEFFSSGDAQAVVNKHRRTCDDGRHPRLGDRYVEMEMSSQDALMKELFPKAKNVSWAGGDPKIVRNDEPYNSGFRSFISGEELVMMVKHAEQPHRSPYSMKCPHRTYESMISTLYKFPWWSTTNYTLSDRNRLFSATHDLLSALVRHLKHAEHANSSTAGLTESLLTDLLYAGLNAPGFSERQRAELLAASEWAAVGVRCSPLAKWWPFEGLGRRGGIDEDVVEFYASLLATSTTTTNPLLHHQPPTSPFGAFTTDLSSSDDPNVDPNARDGKATGNGKGKGSAAGRGAVSMKRVTEREWRVLREALARVLRG</sequence>
<gene>
    <name evidence="3" type="ORF">FRX48_02649</name>
</gene>
<dbReference type="EMBL" id="VXIT01000003">
    <property type="protein sequence ID" value="KAA6414286.1"/>
    <property type="molecule type" value="Genomic_DNA"/>
</dbReference>
<dbReference type="SMART" id="SM00360">
    <property type="entry name" value="RRM"/>
    <property type="match status" value="1"/>
</dbReference>
<feature type="compositionally biased region" description="Polar residues" evidence="1">
    <location>
        <begin position="285"/>
        <end position="324"/>
    </location>
</feature>
<protein>
    <recommendedName>
        <fullName evidence="2">RRM domain-containing protein</fullName>
    </recommendedName>
</protein>
<reference evidence="3 4" key="1">
    <citation type="submission" date="2019-09" db="EMBL/GenBank/DDBJ databases">
        <title>The hologenome of the rock-dwelling lichen Lasallia pustulata.</title>
        <authorList>
            <person name="Greshake Tzovaras B."/>
            <person name="Segers F."/>
            <person name="Bicker A."/>
            <person name="Dal Grande F."/>
            <person name="Otte J."/>
            <person name="Hankeln T."/>
            <person name="Schmitt I."/>
            <person name="Ebersberger I."/>
        </authorList>
    </citation>
    <scope>NUCLEOTIDE SEQUENCE [LARGE SCALE GENOMIC DNA]</scope>
    <source>
        <strain evidence="3">A1-1</strain>
    </source>
</reference>
<feature type="region of interest" description="Disordered" evidence="1">
    <location>
        <begin position="167"/>
        <end position="395"/>
    </location>
</feature>
<evidence type="ECO:0000313" key="4">
    <source>
        <dbReference type="Proteomes" id="UP000324767"/>
    </source>
</evidence>
<feature type="compositionally biased region" description="Polar residues" evidence="1">
    <location>
        <begin position="233"/>
        <end position="266"/>
    </location>
</feature>
<feature type="compositionally biased region" description="Basic and acidic residues" evidence="1">
    <location>
        <begin position="272"/>
        <end position="283"/>
    </location>
</feature>
<evidence type="ECO:0000313" key="3">
    <source>
        <dbReference type="EMBL" id="KAA6414286.1"/>
    </source>
</evidence>
<accession>A0A5M8PZ13</accession>
<feature type="region of interest" description="Disordered" evidence="1">
    <location>
        <begin position="1444"/>
        <end position="1498"/>
    </location>
</feature>
<dbReference type="InterPro" id="IPR035979">
    <property type="entry name" value="RBD_domain_sf"/>
</dbReference>
<feature type="region of interest" description="Disordered" evidence="1">
    <location>
        <begin position="100"/>
        <end position="153"/>
    </location>
</feature>